<organism evidence="4 5">
    <name type="scientific">Pichia kluyveri</name>
    <name type="common">Yeast</name>
    <dbReference type="NCBI Taxonomy" id="36015"/>
    <lineage>
        <taxon>Eukaryota</taxon>
        <taxon>Fungi</taxon>
        <taxon>Dikarya</taxon>
        <taxon>Ascomycota</taxon>
        <taxon>Saccharomycotina</taxon>
        <taxon>Pichiomycetes</taxon>
        <taxon>Pichiales</taxon>
        <taxon>Pichiaceae</taxon>
        <taxon>Pichia</taxon>
    </lineage>
</organism>
<comment type="caution">
    <text evidence="4">The sequence shown here is derived from an EMBL/GenBank/DDBJ whole genome shotgun (WGS) entry which is preliminary data.</text>
</comment>
<reference evidence="4 5" key="1">
    <citation type="journal article" date="2023" name="Elife">
        <title>Identification of key yeast species and microbe-microbe interactions impacting larval growth of Drosophila in the wild.</title>
        <authorList>
            <person name="Mure A."/>
            <person name="Sugiura Y."/>
            <person name="Maeda R."/>
            <person name="Honda K."/>
            <person name="Sakurai N."/>
            <person name="Takahashi Y."/>
            <person name="Watada M."/>
            <person name="Katoh T."/>
            <person name="Gotoh A."/>
            <person name="Gotoh Y."/>
            <person name="Taniguchi I."/>
            <person name="Nakamura K."/>
            <person name="Hayashi T."/>
            <person name="Katayama T."/>
            <person name="Uemura T."/>
            <person name="Hattori Y."/>
        </authorList>
    </citation>
    <scope>NUCLEOTIDE SEQUENCE [LARGE SCALE GENOMIC DNA]</scope>
    <source>
        <strain evidence="4 5">PK-24</strain>
    </source>
</reference>
<dbReference type="Proteomes" id="UP001378960">
    <property type="component" value="Unassembled WGS sequence"/>
</dbReference>
<comment type="similarity">
    <text evidence="3">Belongs to the alpha-ketoglutarate dehydrogenase component 4 family.</text>
</comment>
<dbReference type="EMBL" id="BTGB01000009">
    <property type="protein sequence ID" value="GMM48031.1"/>
    <property type="molecule type" value="Genomic_DNA"/>
</dbReference>
<gene>
    <name evidence="4" type="ORF">DAPK24_046290</name>
</gene>
<dbReference type="AlphaFoldDB" id="A0AAV5R916"/>
<evidence type="ECO:0000256" key="1">
    <source>
        <dbReference type="ARBA" id="ARBA00004173"/>
    </source>
</evidence>
<keyword evidence="5" id="KW-1185">Reference proteome</keyword>
<dbReference type="GO" id="GO:0005739">
    <property type="term" value="C:mitochondrion"/>
    <property type="evidence" value="ECO:0007669"/>
    <property type="project" value="UniProtKB-SubCell"/>
</dbReference>
<evidence type="ECO:0000313" key="4">
    <source>
        <dbReference type="EMBL" id="GMM48031.1"/>
    </source>
</evidence>
<evidence type="ECO:0000256" key="3">
    <source>
        <dbReference type="ARBA" id="ARBA00043970"/>
    </source>
</evidence>
<proteinExistence type="inferred from homology"/>
<dbReference type="Pfam" id="PF10937">
    <property type="entry name" value="Kgd4-YMR31"/>
    <property type="match status" value="1"/>
</dbReference>
<sequence>MKATLRVLQHVPLIKFVGGPHVATHTPVSFHPCAPAGLKPSAIVSAPTSGHAASFQSRNNLSKRFRYTPLNDVEINDVLTGGAEVFIK</sequence>
<protein>
    <submittedName>
        <fullName evidence="4">Uncharacterized protein</fullName>
    </submittedName>
</protein>
<dbReference type="GO" id="GO:0006103">
    <property type="term" value="P:2-oxoglutarate metabolic process"/>
    <property type="evidence" value="ECO:0007669"/>
    <property type="project" value="InterPro"/>
</dbReference>
<comment type="subcellular location">
    <subcellularLocation>
        <location evidence="1">Mitochondrion</location>
    </subcellularLocation>
</comment>
<accession>A0AAV5R916</accession>
<evidence type="ECO:0000313" key="5">
    <source>
        <dbReference type="Proteomes" id="UP001378960"/>
    </source>
</evidence>
<evidence type="ECO:0000256" key="2">
    <source>
        <dbReference type="ARBA" id="ARBA00023128"/>
    </source>
</evidence>
<name>A0AAV5R916_PICKL</name>
<keyword evidence="2" id="KW-0496">Mitochondrion</keyword>
<dbReference type="InterPro" id="IPR020373">
    <property type="entry name" value="Kgd4/YMR-31"/>
</dbReference>